<dbReference type="SUPFAM" id="SSF54593">
    <property type="entry name" value="Glyoxalase/Bleomycin resistance protein/Dihydroxybiphenyl dioxygenase"/>
    <property type="match status" value="1"/>
</dbReference>
<dbReference type="Gene3D" id="3.10.180.10">
    <property type="entry name" value="2,3-Dihydroxybiphenyl 1,2-Dioxygenase, domain 1"/>
    <property type="match status" value="1"/>
</dbReference>
<name>A0A3S0R3T8_9GAMM</name>
<accession>A0A3S0R3T8</accession>
<comment type="caution">
    <text evidence="2">The sequence shown here is derived from an EMBL/GenBank/DDBJ whole genome shotgun (WGS) entry which is preliminary data.</text>
</comment>
<dbReference type="InterPro" id="IPR004360">
    <property type="entry name" value="Glyas_Fos-R_dOase_dom"/>
</dbReference>
<dbReference type="PROSITE" id="PS51819">
    <property type="entry name" value="VOC"/>
    <property type="match status" value="1"/>
</dbReference>
<dbReference type="CDD" id="cd06587">
    <property type="entry name" value="VOC"/>
    <property type="match status" value="1"/>
</dbReference>
<dbReference type="AlphaFoldDB" id="A0A3S0R3T8"/>
<dbReference type="InterPro" id="IPR029068">
    <property type="entry name" value="Glyas_Bleomycin-R_OHBP_Dase"/>
</dbReference>
<evidence type="ECO:0000313" key="3">
    <source>
        <dbReference type="Proteomes" id="UP000274358"/>
    </source>
</evidence>
<reference evidence="2 3" key="1">
    <citation type="submission" date="2018-12" db="EMBL/GenBank/DDBJ databases">
        <title>Dyella dinghuensis sp. nov. DHOA06 and Dyella choica sp. nov. 4M-K27, isolated from forest soil.</title>
        <authorList>
            <person name="Qiu L.-H."/>
            <person name="Gao Z.-H."/>
        </authorList>
    </citation>
    <scope>NUCLEOTIDE SEQUENCE [LARGE SCALE GENOMIC DNA]</scope>
    <source>
        <strain evidence="2 3">4M-K27</strain>
    </source>
</reference>
<proteinExistence type="predicted"/>
<dbReference type="Pfam" id="PF00903">
    <property type="entry name" value="Glyoxalase"/>
    <property type="match status" value="1"/>
</dbReference>
<dbReference type="OrthoDB" id="9794917at2"/>
<organism evidence="2 3">
    <name type="scientific">Dyella choica</name>
    <dbReference type="NCBI Taxonomy" id="1927959"/>
    <lineage>
        <taxon>Bacteria</taxon>
        <taxon>Pseudomonadati</taxon>
        <taxon>Pseudomonadota</taxon>
        <taxon>Gammaproteobacteria</taxon>
        <taxon>Lysobacterales</taxon>
        <taxon>Rhodanobacteraceae</taxon>
        <taxon>Dyella</taxon>
    </lineage>
</organism>
<keyword evidence="3" id="KW-1185">Reference proteome</keyword>
<feature type="domain" description="VOC" evidence="1">
    <location>
        <begin position="2"/>
        <end position="114"/>
    </location>
</feature>
<sequence length="128" mass="14238">MKFNHISFPSQDVSATASFFVRHLGCSVSDFGSSKILKRHDFDIVVEDATDRAVHWPNNFHIGFELPSAADVLALYEDFKAAGVVFETDVIRHVRGSRFFCKIPGGVVVEINTREDAAEAYRASFGRA</sequence>
<evidence type="ECO:0000313" key="2">
    <source>
        <dbReference type="EMBL" id="RUL75440.1"/>
    </source>
</evidence>
<evidence type="ECO:0000259" key="1">
    <source>
        <dbReference type="PROSITE" id="PS51819"/>
    </source>
</evidence>
<dbReference type="Proteomes" id="UP000274358">
    <property type="component" value="Unassembled WGS sequence"/>
</dbReference>
<gene>
    <name evidence="2" type="ORF">EKH80_11450</name>
</gene>
<protein>
    <submittedName>
        <fullName evidence="2">VOC family protein</fullName>
    </submittedName>
</protein>
<dbReference type="InterPro" id="IPR037523">
    <property type="entry name" value="VOC_core"/>
</dbReference>
<dbReference type="EMBL" id="RYYV01000007">
    <property type="protein sequence ID" value="RUL75440.1"/>
    <property type="molecule type" value="Genomic_DNA"/>
</dbReference>